<accession>A0A933SBM6</accession>
<evidence type="ECO:0000313" key="4">
    <source>
        <dbReference type="EMBL" id="MBI5169132.1"/>
    </source>
</evidence>
<dbReference type="CDD" id="cd08023">
    <property type="entry name" value="GH16_laminarinase_like"/>
    <property type="match status" value="1"/>
</dbReference>
<dbReference type="InterPro" id="IPR008979">
    <property type="entry name" value="Galactose-bd-like_sf"/>
</dbReference>
<evidence type="ECO:0000313" key="5">
    <source>
        <dbReference type="Proteomes" id="UP000696931"/>
    </source>
</evidence>
<dbReference type="PROSITE" id="PS51762">
    <property type="entry name" value="GH16_2"/>
    <property type="match status" value="1"/>
</dbReference>
<reference evidence="4" key="1">
    <citation type="submission" date="2020-07" db="EMBL/GenBank/DDBJ databases">
        <title>Huge and variable diversity of episymbiotic CPR bacteria and DPANN archaea in groundwater ecosystems.</title>
        <authorList>
            <person name="He C.Y."/>
            <person name="Keren R."/>
            <person name="Whittaker M."/>
            <person name="Farag I.F."/>
            <person name="Doudna J."/>
            <person name="Cate J.H.D."/>
            <person name="Banfield J.F."/>
        </authorList>
    </citation>
    <scope>NUCLEOTIDE SEQUENCE</scope>
    <source>
        <strain evidence="4">NC_groundwater_1813_Pr3_B-0.1um_71_17</strain>
    </source>
</reference>
<dbReference type="Gene3D" id="2.60.120.200">
    <property type="match status" value="1"/>
</dbReference>
<feature type="domain" description="GH16" evidence="3">
    <location>
        <begin position="17"/>
        <end position="269"/>
    </location>
</feature>
<dbReference type="InterPro" id="IPR050546">
    <property type="entry name" value="Glycosyl_Hydrlase_16"/>
</dbReference>
<dbReference type="AlphaFoldDB" id="A0A933SBM6"/>
<name>A0A933SBM6_UNCEI</name>
<dbReference type="InterPro" id="IPR013320">
    <property type="entry name" value="ConA-like_dom_sf"/>
</dbReference>
<dbReference type="InterPro" id="IPR026444">
    <property type="entry name" value="Secre_tail"/>
</dbReference>
<evidence type="ECO:0000256" key="2">
    <source>
        <dbReference type="SAM" id="SignalP"/>
    </source>
</evidence>
<dbReference type="GO" id="GO:0004553">
    <property type="term" value="F:hydrolase activity, hydrolyzing O-glycosyl compounds"/>
    <property type="evidence" value="ECO:0007669"/>
    <property type="project" value="InterPro"/>
</dbReference>
<sequence length="561" mass="60832">MKTPRSLLLLAVLAAFATLSAAPARAQYTLVWEDNFDGTTVNTSKWAFQTGTGCPTLCNWGNNELQYYRAENATVSGGLLTITARQQSFGGKSYTSARLRSQGLADFTYGKIEMRAKLPIGRGLWPAFWMLPTNSPYGNWPMSGEIDIMEYVGHQPSQVFGTLHYGNPNQIYSSTSTSLASGTFHDGFHTFAIEWEPNRIRWLLDGVQYACKSNWISSAAGYPAPFDKPFHMLINLAVGGNLPGSPDGSTVFPQEFVIDWVRVWQKPQDMTSILFDGMDHANPFANGWFVFNGGGGGSIAANSTLPPQDGCGASLEVGYGGPNGYIGGFGRTFPIDLSGRTNFEFWINPDANQRYTLEINLQEDDNGDNSTDEEFQYNLVVSPTGPGAIAGGGWQKVSIPLAGFFDDNSVFPGGNGVLDPISTLKGGNGQLVSVVMAIISQGGGNQTFRTDFWNFRNTTALDVAEDDAPGPRLLGAAAPNPFRSSTTLRFAVQKGERYAVTVHDLSGRRVRELESGRGLAGERTVSWDGRTDTGASAAPGVYLIRVRRDSGAEVRKIVLQR</sequence>
<dbReference type="NCBIfam" id="TIGR04183">
    <property type="entry name" value="Por_Secre_tail"/>
    <property type="match status" value="1"/>
</dbReference>
<comment type="caution">
    <text evidence="4">The sequence shown here is derived from an EMBL/GenBank/DDBJ whole genome shotgun (WGS) entry which is preliminary data.</text>
</comment>
<evidence type="ECO:0000256" key="1">
    <source>
        <dbReference type="ARBA" id="ARBA00006865"/>
    </source>
</evidence>
<evidence type="ECO:0000259" key="3">
    <source>
        <dbReference type="PROSITE" id="PS51762"/>
    </source>
</evidence>
<proteinExistence type="inferred from homology"/>
<dbReference type="Gene3D" id="2.60.120.430">
    <property type="entry name" value="Galactose-binding lectin"/>
    <property type="match status" value="1"/>
</dbReference>
<dbReference type="GO" id="GO:0005975">
    <property type="term" value="P:carbohydrate metabolic process"/>
    <property type="evidence" value="ECO:0007669"/>
    <property type="project" value="InterPro"/>
</dbReference>
<dbReference type="Pfam" id="PF00722">
    <property type="entry name" value="Glyco_hydro_16"/>
    <property type="match status" value="1"/>
</dbReference>
<dbReference type="PANTHER" id="PTHR10963:SF55">
    <property type="entry name" value="GLYCOSIDE HYDROLASE FAMILY 16 PROTEIN"/>
    <property type="match status" value="1"/>
</dbReference>
<dbReference type="PANTHER" id="PTHR10963">
    <property type="entry name" value="GLYCOSYL HYDROLASE-RELATED"/>
    <property type="match status" value="1"/>
</dbReference>
<dbReference type="SUPFAM" id="SSF49785">
    <property type="entry name" value="Galactose-binding domain-like"/>
    <property type="match status" value="1"/>
</dbReference>
<dbReference type="Pfam" id="PF13860">
    <property type="entry name" value="FlgD_ig"/>
    <property type="match status" value="1"/>
</dbReference>
<feature type="signal peptide" evidence="2">
    <location>
        <begin position="1"/>
        <end position="26"/>
    </location>
</feature>
<feature type="chain" id="PRO_5036805989" evidence="2">
    <location>
        <begin position="27"/>
        <end position="561"/>
    </location>
</feature>
<gene>
    <name evidence="4" type="ORF">HZA61_06565</name>
</gene>
<dbReference type="InterPro" id="IPR025965">
    <property type="entry name" value="FlgD/Vpr_Ig-like"/>
</dbReference>
<dbReference type="InterPro" id="IPR000757">
    <property type="entry name" value="Beta-glucanase-like"/>
</dbReference>
<comment type="similarity">
    <text evidence="1">Belongs to the glycosyl hydrolase 16 family.</text>
</comment>
<protein>
    <submittedName>
        <fullName evidence="4">Family 16 glycosylhydrolase</fullName>
    </submittedName>
</protein>
<dbReference type="Proteomes" id="UP000696931">
    <property type="component" value="Unassembled WGS sequence"/>
</dbReference>
<organism evidence="4 5">
    <name type="scientific">Eiseniibacteriota bacterium</name>
    <dbReference type="NCBI Taxonomy" id="2212470"/>
    <lineage>
        <taxon>Bacteria</taxon>
        <taxon>Candidatus Eiseniibacteriota</taxon>
    </lineage>
</organism>
<dbReference type="EMBL" id="JACRIW010000042">
    <property type="protein sequence ID" value="MBI5169132.1"/>
    <property type="molecule type" value="Genomic_DNA"/>
</dbReference>
<keyword evidence="2" id="KW-0732">Signal</keyword>
<dbReference type="Gene3D" id="2.60.40.4070">
    <property type="match status" value="1"/>
</dbReference>
<dbReference type="SUPFAM" id="SSF49899">
    <property type="entry name" value="Concanavalin A-like lectins/glucanases"/>
    <property type="match status" value="1"/>
</dbReference>